<evidence type="ECO:0000313" key="2">
    <source>
        <dbReference type="Proteomes" id="UP000539075"/>
    </source>
</evidence>
<dbReference type="Proteomes" id="UP000539075">
    <property type="component" value="Unassembled WGS sequence"/>
</dbReference>
<sequence>MRITEMEFRMRILKNAFMLKLRRVTVSDSHVSFPWLPLLWKIALGLPGYIWKQIISNEK</sequence>
<dbReference type="RefSeq" id="WP_183717470.1">
    <property type="nucleotide sequence ID" value="NZ_JACHGO010000001.1"/>
</dbReference>
<organism evidence="1 2">
    <name type="scientific">Desulfovibrio intestinalis</name>
    <dbReference type="NCBI Taxonomy" id="58621"/>
    <lineage>
        <taxon>Bacteria</taxon>
        <taxon>Pseudomonadati</taxon>
        <taxon>Thermodesulfobacteriota</taxon>
        <taxon>Desulfovibrionia</taxon>
        <taxon>Desulfovibrionales</taxon>
        <taxon>Desulfovibrionaceae</taxon>
        <taxon>Desulfovibrio</taxon>
    </lineage>
</organism>
<reference evidence="1 2" key="1">
    <citation type="submission" date="2020-08" db="EMBL/GenBank/DDBJ databases">
        <title>Genomic Encyclopedia of Type Strains, Phase IV (KMG-IV): sequencing the most valuable type-strain genomes for metagenomic binning, comparative biology and taxonomic classification.</title>
        <authorList>
            <person name="Goeker M."/>
        </authorList>
    </citation>
    <scope>NUCLEOTIDE SEQUENCE [LARGE SCALE GENOMIC DNA]</scope>
    <source>
        <strain evidence="1 2">DSM 11275</strain>
    </source>
</reference>
<dbReference type="EMBL" id="JACHGO010000001">
    <property type="protein sequence ID" value="MBB5142195.1"/>
    <property type="molecule type" value="Genomic_DNA"/>
</dbReference>
<dbReference type="AlphaFoldDB" id="A0A7W8BYB2"/>
<proteinExistence type="predicted"/>
<comment type="caution">
    <text evidence="1">The sequence shown here is derived from an EMBL/GenBank/DDBJ whole genome shotgun (WGS) entry which is preliminary data.</text>
</comment>
<evidence type="ECO:0000313" key="1">
    <source>
        <dbReference type="EMBL" id="MBB5142195.1"/>
    </source>
</evidence>
<gene>
    <name evidence="1" type="ORF">HNQ38_000258</name>
</gene>
<accession>A0A7W8BYB2</accession>
<protein>
    <submittedName>
        <fullName evidence="1">Uncharacterized protein</fullName>
    </submittedName>
</protein>
<name>A0A7W8BYB2_9BACT</name>
<keyword evidence="2" id="KW-1185">Reference proteome</keyword>